<organism evidence="2 3">
    <name type="scientific">Salvelinus namaycush</name>
    <name type="common">Lake trout</name>
    <name type="synonym">Salmo namaycush</name>
    <dbReference type="NCBI Taxonomy" id="8040"/>
    <lineage>
        <taxon>Eukaryota</taxon>
        <taxon>Metazoa</taxon>
        <taxon>Chordata</taxon>
        <taxon>Craniata</taxon>
        <taxon>Vertebrata</taxon>
        <taxon>Euteleostomi</taxon>
        <taxon>Actinopterygii</taxon>
        <taxon>Neopterygii</taxon>
        <taxon>Teleostei</taxon>
        <taxon>Protacanthopterygii</taxon>
        <taxon>Salmoniformes</taxon>
        <taxon>Salmonidae</taxon>
        <taxon>Salmoninae</taxon>
        <taxon>Salvelinus</taxon>
    </lineage>
</organism>
<dbReference type="Pfam" id="PF05760">
    <property type="entry name" value="IER"/>
    <property type="match status" value="1"/>
</dbReference>
<gene>
    <name evidence="3" type="primary">LOC120062972</name>
</gene>
<dbReference type="AlphaFoldDB" id="A0A8U1H523"/>
<proteinExistence type="inferred from homology"/>
<dbReference type="GeneID" id="120062972"/>
<evidence type="ECO:0000256" key="1">
    <source>
        <dbReference type="ARBA" id="ARBA00006186"/>
    </source>
</evidence>
<keyword evidence="2" id="KW-1185">Reference proteome</keyword>
<evidence type="ECO:0000313" key="2">
    <source>
        <dbReference type="Proteomes" id="UP000808372"/>
    </source>
</evidence>
<protein>
    <submittedName>
        <fullName evidence="3">Immediate early response gene 5-like protein</fullName>
    </submittedName>
</protein>
<reference evidence="3" key="1">
    <citation type="submission" date="2025-08" db="UniProtKB">
        <authorList>
            <consortium name="RefSeq"/>
        </authorList>
    </citation>
    <scope>IDENTIFICATION</scope>
    <source>
        <tissue evidence="3">White muscle</tissue>
    </source>
</reference>
<evidence type="ECO:0000313" key="3">
    <source>
        <dbReference type="RefSeq" id="XP_038868952.1"/>
    </source>
</evidence>
<sequence length="310" mass="34554">MMEECAIDTQNLISISLQKIHNSRTQRGGIKLHKNLLVTYVLANARDFYMSVEFAGMYSIQQNGEMRTVSDEKQDSFELTGDSDDISGEFCCNYSGDSLDTYHCAAPQSAGYPVMVPEAHTQTVPASHTQTVTACPMAPVRHCDSNLLDSEISWDCYSEPYTSKWDILISNTPNNQKTVLDLDTHVVTTVDYGYLHADYCASLKQHGQCLQSSPKKRKIDSNYVSDSDYLSDFLPMSCKQIRSEDVYCCNSEQLDTNNISNLMSVLDSGFNELLNWQTDLEQVGLVNGQTNCCKQALAGSGAWTRAIEAF</sequence>
<dbReference type="InterPro" id="IPR008653">
    <property type="entry name" value="IER"/>
</dbReference>
<dbReference type="PANTHER" id="PTHR15895">
    <property type="entry name" value="IMMEDIATE EARLY RESPONSE GENE"/>
    <property type="match status" value="1"/>
</dbReference>
<dbReference type="Proteomes" id="UP000808372">
    <property type="component" value="Chromosome 18"/>
</dbReference>
<dbReference type="KEGG" id="snh:120062972"/>
<accession>A0A8U1H523</accession>
<dbReference type="RefSeq" id="XP_038868952.1">
    <property type="nucleotide sequence ID" value="XM_039013024.1"/>
</dbReference>
<comment type="similarity">
    <text evidence="1">Belongs to the IER family.</text>
</comment>
<name>A0A8U1H523_SALNM</name>